<reference evidence="1" key="1">
    <citation type="journal article" date="2020" name="Stud. Mycol.">
        <title>101 Dothideomycetes genomes: a test case for predicting lifestyles and emergence of pathogens.</title>
        <authorList>
            <person name="Haridas S."/>
            <person name="Albert R."/>
            <person name="Binder M."/>
            <person name="Bloem J."/>
            <person name="Labutti K."/>
            <person name="Salamov A."/>
            <person name="Andreopoulos B."/>
            <person name="Baker S."/>
            <person name="Barry K."/>
            <person name="Bills G."/>
            <person name="Bluhm B."/>
            <person name="Cannon C."/>
            <person name="Castanera R."/>
            <person name="Culley D."/>
            <person name="Daum C."/>
            <person name="Ezra D."/>
            <person name="Gonzalez J."/>
            <person name="Henrissat B."/>
            <person name="Kuo A."/>
            <person name="Liang C."/>
            <person name="Lipzen A."/>
            <person name="Lutzoni F."/>
            <person name="Magnuson J."/>
            <person name="Mondo S."/>
            <person name="Nolan M."/>
            <person name="Ohm R."/>
            <person name="Pangilinan J."/>
            <person name="Park H.-J."/>
            <person name="Ramirez L."/>
            <person name="Alfaro M."/>
            <person name="Sun H."/>
            <person name="Tritt A."/>
            <person name="Yoshinaga Y."/>
            <person name="Zwiers L.-H."/>
            <person name="Turgeon B."/>
            <person name="Goodwin S."/>
            <person name="Spatafora J."/>
            <person name="Crous P."/>
            <person name="Grigoriev I."/>
        </authorList>
    </citation>
    <scope>NUCLEOTIDE SEQUENCE</scope>
    <source>
        <strain evidence="1">CBS 101060</strain>
    </source>
</reference>
<comment type="caution">
    <text evidence="1">The sequence shown here is derived from an EMBL/GenBank/DDBJ whole genome shotgun (WGS) entry which is preliminary data.</text>
</comment>
<evidence type="ECO:0000313" key="2">
    <source>
        <dbReference type="Proteomes" id="UP000799429"/>
    </source>
</evidence>
<name>A0A9P4VTL6_9PEZI</name>
<proteinExistence type="predicted"/>
<gene>
    <name evidence="1" type="ORF">M501DRAFT_1012640</name>
</gene>
<dbReference type="Proteomes" id="UP000799429">
    <property type="component" value="Unassembled WGS sequence"/>
</dbReference>
<protein>
    <submittedName>
        <fullName evidence="1">Uncharacterized protein</fullName>
    </submittedName>
</protein>
<evidence type="ECO:0000313" key="1">
    <source>
        <dbReference type="EMBL" id="KAF2843283.1"/>
    </source>
</evidence>
<organism evidence="1 2">
    <name type="scientific">Patellaria atrata CBS 101060</name>
    <dbReference type="NCBI Taxonomy" id="1346257"/>
    <lineage>
        <taxon>Eukaryota</taxon>
        <taxon>Fungi</taxon>
        <taxon>Dikarya</taxon>
        <taxon>Ascomycota</taxon>
        <taxon>Pezizomycotina</taxon>
        <taxon>Dothideomycetes</taxon>
        <taxon>Dothideomycetes incertae sedis</taxon>
        <taxon>Patellariales</taxon>
        <taxon>Patellariaceae</taxon>
        <taxon>Patellaria</taxon>
    </lineage>
</organism>
<dbReference type="AlphaFoldDB" id="A0A9P4VTL6"/>
<keyword evidence="2" id="KW-1185">Reference proteome</keyword>
<sequence>MRFRESLKNFEAIGNYPILFSDRLKVFTKLTSVTLGCGEFCKAVGAPKEMLDYRPPEPPTSSPDLLLPQSLQEPHVRNYKDIQAPSSSAVEQVLEAAQVLPRSKKTGSAPHLKLLRIDLFRIRSRDVMASVWSRYPSPRNYESDFLDSGISLVRNLYDSMLLRKAKPGTPLLKRTYSRITPTRETMIVYYLRALRAIFQSMTTNFRTLKANLKEHSDELSDDDTEYEEIQS</sequence>
<dbReference type="EMBL" id="MU006089">
    <property type="protein sequence ID" value="KAF2843283.1"/>
    <property type="molecule type" value="Genomic_DNA"/>
</dbReference>
<accession>A0A9P4VTL6</accession>